<organism evidence="2 3">
    <name type="scientific">Hyaloscypha hepaticicola</name>
    <dbReference type="NCBI Taxonomy" id="2082293"/>
    <lineage>
        <taxon>Eukaryota</taxon>
        <taxon>Fungi</taxon>
        <taxon>Dikarya</taxon>
        <taxon>Ascomycota</taxon>
        <taxon>Pezizomycotina</taxon>
        <taxon>Leotiomycetes</taxon>
        <taxon>Helotiales</taxon>
        <taxon>Hyaloscyphaceae</taxon>
        <taxon>Hyaloscypha</taxon>
    </lineage>
</organism>
<dbReference type="AlphaFoldDB" id="A0A2J6QJ61"/>
<evidence type="ECO:0000313" key="2">
    <source>
        <dbReference type="EMBL" id="PMD26309.1"/>
    </source>
</evidence>
<dbReference type="Proteomes" id="UP000235672">
    <property type="component" value="Unassembled WGS sequence"/>
</dbReference>
<proteinExistence type="predicted"/>
<gene>
    <name evidence="2" type="ORF">NA56DRAFT_733147</name>
</gene>
<protein>
    <submittedName>
        <fullName evidence="2">Uncharacterized protein</fullName>
    </submittedName>
</protein>
<evidence type="ECO:0000313" key="3">
    <source>
        <dbReference type="Proteomes" id="UP000235672"/>
    </source>
</evidence>
<sequence length="143" mass="15269">MNLALPANLIPCTTRQQEALWSRAIPLLNNNPCSSKASSSTMTSNPSSTGATDGSAERLHTSTPSSIASRPNNKNIQISSSSSSASLEERDLAAYRINEYVTNPEHAHVQHRHASSQQAIRTHTSTMGSYLAAFDSNINQGGS</sequence>
<feature type="compositionally biased region" description="Polar residues" evidence="1">
    <location>
        <begin position="61"/>
        <end position="78"/>
    </location>
</feature>
<accession>A0A2J6QJ61</accession>
<feature type="region of interest" description="Disordered" evidence="1">
    <location>
        <begin position="34"/>
        <end position="88"/>
    </location>
</feature>
<dbReference type="EMBL" id="KZ613468">
    <property type="protein sequence ID" value="PMD26309.1"/>
    <property type="molecule type" value="Genomic_DNA"/>
</dbReference>
<name>A0A2J6QJ61_9HELO</name>
<keyword evidence="3" id="KW-1185">Reference proteome</keyword>
<feature type="compositionally biased region" description="Low complexity" evidence="1">
    <location>
        <begin position="34"/>
        <end position="49"/>
    </location>
</feature>
<evidence type="ECO:0000256" key="1">
    <source>
        <dbReference type="SAM" id="MobiDB-lite"/>
    </source>
</evidence>
<reference evidence="2 3" key="1">
    <citation type="submission" date="2016-05" db="EMBL/GenBank/DDBJ databases">
        <title>A degradative enzymes factory behind the ericoid mycorrhizal symbiosis.</title>
        <authorList>
            <consortium name="DOE Joint Genome Institute"/>
            <person name="Martino E."/>
            <person name="Morin E."/>
            <person name="Grelet G."/>
            <person name="Kuo A."/>
            <person name="Kohler A."/>
            <person name="Daghino S."/>
            <person name="Barry K."/>
            <person name="Choi C."/>
            <person name="Cichocki N."/>
            <person name="Clum A."/>
            <person name="Copeland A."/>
            <person name="Hainaut M."/>
            <person name="Haridas S."/>
            <person name="Labutti K."/>
            <person name="Lindquist E."/>
            <person name="Lipzen A."/>
            <person name="Khouja H.-R."/>
            <person name="Murat C."/>
            <person name="Ohm R."/>
            <person name="Olson A."/>
            <person name="Spatafora J."/>
            <person name="Veneault-Fourrey C."/>
            <person name="Henrissat B."/>
            <person name="Grigoriev I."/>
            <person name="Martin F."/>
            <person name="Perotto S."/>
        </authorList>
    </citation>
    <scope>NUCLEOTIDE SEQUENCE [LARGE SCALE GENOMIC DNA]</scope>
    <source>
        <strain evidence="2 3">UAMH 7357</strain>
    </source>
</reference>